<gene>
    <name evidence="1" type="ORF">LCGC14_3061860</name>
</gene>
<dbReference type="AlphaFoldDB" id="A0A0F8WJ69"/>
<reference evidence="1" key="1">
    <citation type="journal article" date="2015" name="Nature">
        <title>Complex archaea that bridge the gap between prokaryotes and eukaryotes.</title>
        <authorList>
            <person name="Spang A."/>
            <person name="Saw J.H."/>
            <person name="Jorgensen S.L."/>
            <person name="Zaremba-Niedzwiedzka K."/>
            <person name="Martijn J."/>
            <person name="Lind A.E."/>
            <person name="van Eijk R."/>
            <person name="Schleper C."/>
            <person name="Guy L."/>
            <person name="Ettema T.J."/>
        </authorList>
    </citation>
    <scope>NUCLEOTIDE SEQUENCE</scope>
</reference>
<name>A0A0F8WJ69_9ZZZZ</name>
<accession>A0A0F8WJ69</accession>
<dbReference type="EMBL" id="LAZR01064860">
    <property type="protein sequence ID" value="KKK56703.1"/>
    <property type="molecule type" value="Genomic_DNA"/>
</dbReference>
<protein>
    <submittedName>
        <fullName evidence="1">Uncharacterized protein</fullName>
    </submittedName>
</protein>
<sequence length="208" mass="23923">MKVQWKGSVVSVQPRIRLLRSFDERSHSYLGFCLYLKGEVGEREGAFSVGIGKAAQAKHHFRVGDVVSGSSALVEDTRKEPVEYYKTSDLKLLSREQGQSESTGPPWLGGPPDLETYRERGHRRLDGRTYQGSCLNCKWGCRMPVEMIIDHWNPGRKRYRLETFCYGPKSCTLYRAGATRKVPGRRGMTWEEEDWIDEDETSHRDMDE</sequence>
<evidence type="ECO:0000313" key="1">
    <source>
        <dbReference type="EMBL" id="KKK56703.1"/>
    </source>
</evidence>
<organism evidence="1">
    <name type="scientific">marine sediment metagenome</name>
    <dbReference type="NCBI Taxonomy" id="412755"/>
    <lineage>
        <taxon>unclassified sequences</taxon>
        <taxon>metagenomes</taxon>
        <taxon>ecological metagenomes</taxon>
    </lineage>
</organism>
<proteinExistence type="predicted"/>
<comment type="caution">
    <text evidence="1">The sequence shown here is derived from an EMBL/GenBank/DDBJ whole genome shotgun (WGS) entry which is preliminary data.</text>
</comment>